<reference evidence="2 3" key="2">
    <citation type="submission" date="2019-09" db="EMBL/GenBank/DDBJ databases">
        <authorList>
            <person name="Jin C."/>
        </authorList>
    </citation>
    <scope>NUCLEOTIDE SEQUENCE [LARGE SCALE GENOMIC DNA]</scope>
    <source>
        <strain evidence="2 3">BN130099</strain>
    </source>
</reference>
<dbReference type="AlphaFoldDB" id="A0A5B1L6Z3"/>
<dbReference type="SUPFAM" id="SSF51338">
    <property type="entry name" value="Composite domain of metallo-dependent hydrolases"/>
    <property type="match status" value="1"/>
</dbReference>
<feature type="domain" description="Amidohydrolase 3" evidence="1">
    <location>
        <begin position="51"/>
        <end position="215"/>
    </location>
</feature>
<dbReference type="GO" id="GO:0016812">
    <property type="term" value="F:hydrolase activity, acting on carbon-nitrogen (but not peptide) bonds, in cyclic amides"/>
    <property type="evidence" value="ECO:0007669"/>
    <property type="project" value="TreeGrafter"/>
</dbReference>
<evidence type="ECO:0000313" key="3">
    <source>
        <dbReference type="Proteomes" id="UP000325003"/>
    </source>
</evidence>
<organism evidence="2 3">
    <name type="scientific">Nocardioides humilatus</name>
    <dbReference type="NCBI Taxonomy" id="2607660"/>
    <lineage>
        <taxon>Bacteria</taxon>
        <taxon>Bacillati</taxon>
        <taxon>Actinomycetota</taxon>
        <taxon>Actinomycetes</taxon>
        <taxon>Propionibacteriales</taxon>
        <taxon>Nocardioidaceae</taxon>
        <taxon>Nocardioides</taxon>
    </lineage>
</organism>
<reference evidence="2 3" key="1">
    <citation type="submission" date="2019-09" db="EMBL/GenBank/DDBJ databases">
        <title>Nocardioides panacisoli sp. nov., isolated from the soil of a ginseng field.</title>
        <authorList>
            <person name="Cho C."/>
        </authorList>
    </citation>
    <scope>NUCLEOTIDE SEQUENCE [LARGE SCALE GENOMIC DNA]</scope>
    <source>
        <strain evidence="2 3">BN130099</strain>
    </source>
</reference>
<dbReference type="RefSeq" id="WP_149729923.1">
    <property type="nucleotide sequence ID" value="NZ_VUJV01000007.1"/>
</dbReference>
<dbReference type="PANTHER" id="PTHR11647:SF1">
    <property type="entry name" value="COLLAPSIN RESPONSE MEDIATOR PROTEIN"/>
    <property type="match status" value="1"/>
</dbReference>
<dbReference type="InterPro" id="IPR032466">
    <property type="entry name" value="Metal_Hydrolase"/>
</dbReference>
<gene>
    <name evidence="2" type="ORF">F0U44_18860</name>
</gene>
<keyword evidence="2" id="KW-0378">Hydrolase</keyword>
<comment type="caution">
    <text evidence="2">The sequence shown here is derived from an EMBL/GenBank/DDBJ whole genome shotgun (WGS) entry which is preliminary data.</text>
</comment>
<dbReference type="InterPro" id="IPR050378">
    <property type="entry name" value="Metallo-dep_Hydrolases_sf"/>
</dbReference>
<protein>
    <submittedName>
        <fullName evidence="2">Amidohydrolase family protein</fullName>
    </submittedName>
</protein>
<dbReference type="PANTHER" id="PTHR11647">
    <property type="entry name" value="HYDRANTOINASE/DIHYDROPYRIMIDINASE FAMILY MEMBER"/>
    <property type="match status" value="1"/>
</dbReference>
<dbReference type="InterPro" id="IPR011059">
    <property type="entry name" value="Metal-dep_hydrolase_composite"/>
</dbReference>
<proteinExistence type="predicted"/>
<dbReference type="Pfam" id="PF07969">
    <property type="entry name" value="Amidohydro_3"/>
    <property type="match status" value="1"/>
</dbReference>
<accession>A0A5B1L6Z3</accession>
<keyword evidence="3" id="KW-1185">Reference proteome</keyword>
<evidence type="ECO:0000313" key="2">
    <source>
        <dbReference type="EMBL" id="KAA1416382.1"/>
    </source>
</evidence>
<name>A0A5B1L6Z3_9ACTN</name>
<evidence type="ECO:0000259" key="1">
    <source>
        <dbReference type="Pfam" id="PF07969"/>
    </source>
</evidence>
<dbReference type="InterPro" id="IPR013108">
    <property type="entry name" value="Amidohydro_3"/>
</dbReference>
<dbReference type="Proteomes" id="UP000325003">
    <property type="component" value="Unassembled WGS sequence"/>
</dbReference>
<dbReference type="GO" id="GO:0005829">
    <property type="term" value="C:cytosol"/>
    <property type="evidence" value="ECO:0007669"/>
    <property type="project" value="TreeGrafter"/>
</dbReference>
<dbReference type="Gene3D" id="3.20.20.140">
    <property type="entry name" value="Metal-dependent hydrolases"/>
    <property type="match status" value="1"/>
</dbReference>
<dbReference type="SUPFAM" id="SSF51556">
    <property type="entry name" value="Metallo-dependent hydrolases"/>
    <property type="match status" value="1"/>
</dbReference>
<sequence length="624" mass="68574">MTDARPFDTILRNGRYFDGTGAPAPIRDVGIRDGRVAAVSAAPLDETGCPRVIDATDRWVLPGMVDIHTHYDVEVLRGPGLTESLRHGVTTILLGSCSLSTVHVDPVDAGDLFGRVEAIPRRHVIDHLTAARQSADWSSASDYVDALERLALGPNLAAFVGHSDLRTATMGLDRATRPEVRPSAAEQAQMEQWLTEALDAGFVGMSAQQLLFDKLDGDRCRSRTLPSTYAKGREMRRLRKVLRERGRVIQAGPDASHPHTILLQALASIGGPRRKPLKTSLLSAADIKAIPFVIHLMRGLAGTVNRLDADFRWQHLPVPFEVYADGIDLVIFEEFGSGAQALHLSEKLARDELMRDPAYRTRFRKDYESKYGPRVWHRDFFDAEIVACPDASVIGKSFGQVGVERGGAHPVDAFLDLVLEHGTDIRWRTTISGHRPKVLRKIAQEKGVQMGFSDAGAHLRNMAFYNFGLRLLKHVRDAERAGQPFLTAEQAVHRLTGELAEWYDLDAGRIREGDRADLMVLDPERLDSSLEDYHEAPAPEYGGLARMVNRNDATVAAVFVGGEPVFLDGEPTELVGRRRTGVFLRAGQANPVAAETLAQTAEAQAPNAWVEVTPPSTAISAPLM</sequence>
<dbReference type="EMBL" id="VUJV01000007">
    <property type="protein sequence ID" value="KAA1416382.1"/>
    <property type="molecule type" value="Genomic_DNA"/>
</dbReference>